<dbReference type="STRING" id="493475.GARC_4661"/>
<evidence type="ECO:0000313" key="5">
    <source>
        <dbReference type="Proteomes" id="UP000006327"/>
    </source>
</evidence>
<sequence length="221" mass="24357">MNFKLLKVLITISLFSTTLPAMANLITNGSFEDTTVGNGQWAWFNSSGVNGWQGSNIEIWNNYSIFSAAEGNQLAELNAHPSNGEAFSIFQTFDTTAGITYDLSFSYAARSSNNEAFLLNLFAADNTDMLSQLIDDHEVKKWSQYNNSFKATSGSTTLRFTSVYPEFATVGNFLDDIKIIASTANKQLAAEVPEPSGLFLAGFGLLFMMRKKFKGKITQNK</sequence>
<reference evidence="4 5" key="1">
    <citation type="journal article" date="2017" name="Antonie Van Leeuwenhoek">
        <title>Rhizobium rhizosphaerae sp. nov., a novel species isolated from rice rhizosphere.</title>
        <authorList>
            <person name="Zhao J.J."/>
            <person name="Zhang J."/>
            <person name="Zhang R.J."/>
            <person name="Zhang C.W."/>
            <person name="Yin H.Q."/>
            <person name="Zhang X.X."/>
        </authorList>
    </citation>
    <scope>NUCLEOTIDE SEQUENCE [LARGE SCALE GENOMIC DNA]</scope>
    <source>
        <strain evidence="4 5">BSs20135</strain>
    </source>
</reference>
<name>K6YXX0_9ALTE</name>
<evidence type="ECO:0000259" key="3">
    <source>
        <dbReference type="Pfam" id="PF07589"/>
    </source>
</evidence>
<feature type="signal peptide" evidence="1">
    <location>
        <begin position="1"/>
        <end position="23"/>
    </location>
</feature>
<dbReference type="RefSeq" id="WP_007624745.1">
    <property type="nucleotide sequence ID" value="NZ_BAEO01000062.1"/>
</dbReference>
<feature type="domain" description="DUF642" evidence="2">
    <location>
        <begin position="24"/>
        <end position="179"/>
    </location>
</feature>
<dbReference type="Pfam" id="PF07589">
    <property type="entry name" value="PEP-CTERM"/>
    <property type="match status" value="1"/>
</dbReference>
<dbReference type="eggNOG" id="COG2931">
    <property type="taxonomic scope" value="Bacteria"/>
</dbReference>
<dbReference type="AlphaFoldDB" id="K6YXX0"/>
<organism evidence="4 5">
    <name type="scientific">Paraglaciecola arctica BSs20135</name>
    <dbReference type="NCBI Taxonomy" id="493475"/>
    <lineage>
        <taxon>Bacteria</taxon>
        <taxon>Pseudomonadati</taxon>
        <taxon>Pseudomonadota</taxon>
        <taxon>Gammaproteobacteria</taxon>
        <taxon>Alteromonadales</taxon>
        <taxon>Alteromonadaceae</taxon>
        <taxon>Paraglaciecola</taxon>
    </lineage>
</organism>
<dbReference type="OrthoDB" id="5761316at2"/>
<comment type="caution">
    <text evidence="4">The sequence shown here is derived from an EMBL/GenBank/DDBJ whole genome shotgun (WGS) entry which is preliminary data.</text>
</comment>
<dbReference type="Pfam" id="PF04862">
    <property type="entry name" value="DUF642"/>
    <property type="match status" value="1"/>
</dbReference>
<feature type="domain" description="Ice-binding protein C-terminal" evidence="3">
    <location>
        <begin position="192"/>
        <end position="211"/>
    </location>
</feature>
<dbReference type="Proteomes" id="UP000006327">
    <property type="component" value="Unassembled WGS sequence"/>
</dbReference>
<proteinExistence type="predicted"/>
<feature type="chain" id="PRO_5003900448" evidence="1">
    <location>
        <begin position="24"/>
        <end position="221"/>
    </location>
</feature>
<protein>
    <submittedName>
        <fullName evidence="4">Response regulator receiver domain protein</fullName>
    </submittedName>
</protein>
<keyword evidence="1" id="KW-0732">Signal</keyword>
<dbReference type="EMBL" id="BAEO01000062">
    <property type="protein sequence ID" value="GAC21603.1"/>
    <property type="molecule type" value="Genomic_DNA"/>
</dbReference>
<evidence type="ECO:0000256" key="1">
    <source>
        <dbReference type="SAM" id="SignalP"/>
    </source>
</evidence>
<gene>
    <name evidence="4" type="ORF">GARC_4661</name>
</gene>
<dbReference type="InterPro" id="IPR008979">
    <property type="entry name" value="Galactose-bd-like_sf"/>
</dbReference>
<accession>K6YXX0</accession>
<keyword evidence="5" id="KW-1185">Reference proteome</keyword>
<evidence type="ECO:0000313" key="4">
    <source>
        <dbReference type="EMBL" id="GAC21603.1"/>
    </source>
</evidence>
<dbReference type="InterPro" id="IPR013424">
    <property type="entry name" value="Ice-binding_C"/>
</dbReference>
<evidence type="ECO:0000259" key="2">
    <source>
        <dbReference type="Pfam" id="PF04862"/>
    </source>
</evidence>
<dbReference type="InterPro" id="IPR006946">
    <property type="entry name" value="DGR2-like_dom"/>
</dbReference>
<dbReference type="Gene3D" id="2.60.120.260">
    <property type="entry name" value="Galactose-binding domain-like"/>
    <property type="match status" value="1"/>
</dbReference>
<dbReference type="SUPFAM" id="SSF49785">
    <property type="entry name" value="Galactose-binding domain-like"/>
    <property type="match status" value="1"/>
</dbReference>